<proteinExistence type="predicted"/>
<dbReference type="PANTHER" id="PTHR34400:SF4">
    <property type="entry name" value="MEMBRANE PROTEIN"/>
    <property type="match status" value="1"/>
</dbReference>
<accession>A0AAD0WB39</accession>
<evidence type="ECO:0000313" key="3">
    <source>
        <dbReference type="EMBL" id="AXT48923.1"/>
    </source>
</evidence>
<feature type="compositionally biased region" description="Polar residues" evidence="1">
    <location>
        <begin position="380"/>
        <end position="391"/>
    </location>
</feature>
<dbReference type="Pfam" id="PF12902">
    <property type="entry name" value="Ferritin-like"/>
    <property type="match status" value="1"/>
</dbReference>
<organism evidence="3 4">
    <name type="scientific">Chromobacterium rhizoryzae</name>
    <dbReference type="NCBI Taxonomy" id="1778675"/>
    <lineage>
        <taxon>Bacteria</taxon>
        <taxon>Pseudomonadati</taxon>
        <taxon>Pseudomonadota</taxon>
        <taxon>Betaproteobacteria</taxon>
        <taxon>Neisseriales</taxon>
        <taxon>Chromobacteriaceae</taxon>
        <taxon>Chromobacterium</taxon>
    </lineage>
</organism>
<dbReference type="KEGG" id="crz:D1345_23380"/>
<dbReference type="InterPro" id="IPR012347">
    <property type="entry name" value="Ferritin-like"/>
</dbReference>
<feature type="domain" description="Iminophenyl-pyruvate dimer synthase" evidence="2">
    <location>
        <begin position="63"/>
        <end position="270"/>
    </location>
</feature>
<reference evidence="3 4" key="1">
    <citation type="submission" date="2018-08" db="EMBL/GenBank/DDBJ databases">
        <title>Complete genome sequence of JP2-74.</title>
        <authorList>
            <person name="Wu L."/>
        </authorList>
    </citation>
    <scope>NUCLEOTIDE SEQUENCE [LARGE SCALE GENOMIC DNA]</scope>
    <source>
        <strain evidence="3 4">JP2-74</strain>
    </source>
</reference>
<dbReference type="Proteomes" id="UP000259465">
    <property type="component" value="Chromosome"/>
</dbReference>
<dbReference type="EMBL" id="CP031968">
    <property type="protein sequence ID" value="AXT48923.1"/>
    <property type="molecule type" value="Genomic_DNA"/>
</dbReference>
<evidence type="ECO:0000259" key="2">
    <source>
        <dbReference type="Pfam" id="PF12902"/>
    </source>
</evidence>
<feature type="region of interest" description="Disordered" evidence="1">
    <location>
        <begin position="367"/>
        <end position="391"/>
    </location>
</feature>
<dbReference type="InterPro" id="IPR026820">
    <property type="entry name" value="VioB/RebD_dom"/>
</dbReference>
<protein>
    <recommendedName>
        <fullName evidence="2">Iminophenyl-pyruvate dimer synthase domain-containing protein</fullName>
    </recommendedName>
</protein>
<dbReference type="AlphaFoldDB" id="A0AAD0WB39"/>
<name>A0AAD0WB39_9NEIS</name>
<evidence type="ECO:0000256" key="1">
    <source>
        <dbReference type="SAM" id="MobiDB-lite"/>
    </source>
</evidence>
<gene>
    <name evidence="3" type="ORF">D1345_23380</name>
</gene>
<sequence length="391" mass="43616">MRWRCHWTICKSPARARWCCNSRRDAKPRRRRIEGEQAMIRLQRSIIHGIRAAKTAAELHYYLQNAVELEHATIPPYLTAMFSLKPGYNVEIRQLIHSIVMQEMLHMCIAGNILIAIGGHPQINKPPFIPKYPGPLPMSIGGEDFIVGIEPFSKELVFNTFMVIEEPEDPVPVETPKLAAEDEPDYATIGEFYDAIKKKIKELGDGIFIPATVPKQVLGWFSPERLFPITDVASALHAINIIIVEGEGTSTNPNQSPGNPAHYYKFGEIYYGRRIVSTPDGGYAYAGAEVPYDPAGVYPMVSNPQDYDYQDNTQAKVRVEAFAYSYSSLLNALHQAFNGDPKRIDTAIGLMYDLKVQAVSLMETPVAPGSEKTAGPSYRYVNTQGGMDTSD</sequence>
<dbReference type="Gene3D" id="1.20.1260.10">
    <property type="match status" value="1"/>
</dbReference>
<dbReference type="PANTHER" id="PTHR34400">
    <property type="match status" value="1"/>
</dbReference>
<keyword evidence="4" id="KW-1185">Reference proteome</keyword>
<evidence type="ECO:0000313" key="4">
    <source>
        <dbReference type="Proteomes" id="UP000259465"/>
    </source>
</evidence>